<keyword evidence="3" id="KW-1185">Reference proteome</keyword>
<dbReference type="Proteomes" id="UP001138802">
    <property type="component" value="Unassembled WGS sequence"/>
</dbReference>
<proteinExistence type="predicted"/>
<protein>
    <recommendedName>
        <fullName evidence="4">Prepilin-type N-terminal cleavage/methylation domain-containing protein</fullName>
    </recommendedName>
</protein>
<reference evidence="2 3" key="1">
    <citation type="journal article" date="2020" name="Microorganisms">
        <title>Osmotic Adaptation and Compatible Solute Biosynthesis of Phototrophic Bacteria as Revealed from Genome Analyses.</title>
        <authorList>
            <person name="Imhoff J.F."/>
            <person name="Rahn T."/>
            <person name="Kunzel S."/>
            <person name="Keller A."/>
            <person name="Neulinger S.C."/>
        </authorList>
    </citation>
    <scope>NUCLEOTIDE SEQUENCE [LARGE SCALE GENOMIC DNA]</scope>
    <source>
        <strain evidence="2 3">DSM 21303</strain>
    </source>
</reference>
<keyword evidence="1" id="KW-0472">Membrane</keyword>
<comment type="caution">
    <text evidence="2">The sequence shown here is derived from an EMBL/GenBank/DDBJ whole genome shotgun (WGS) entry which is preliminary data.</text>
</comment>
<evidence type="ECO:0000313" key="3">
    <source>
        <dbReference type="Proteomes" id="UP001138802"/>
    </source>
</evidence>
<keyword evidence="1" id="KW-0812">Transmembrane</keyword>
<organism evidence="2 3">
    <name type="scientific">Thiocapsa imhoffii</name>
    <dbReference type="NCBI Taxonomy" id="382777"/>
    <lineage>
        <taxon>Bacteria</taxon>
        <taxon>Pseudomonadati</taxon>
        <taxon>Pseudomonadota</taxon>
        <taxon>Gammaproteobacteria</taxon>
        <taxon>Chromatiales</taxon>
        <taxon>Chromatiaceae</taxon>
        <taxon>Thiocapsa</taxon>
    </lineage>
</organism>
<evidence type="ECO:0008006" key="4">
    <source>
        <dbReference type="Google" id="ProtNLM"/>
    </source>
</evidence>
<accession>A0A9X0WIV4</accession>
<dbReference type="AlphaFoldDB" id="A0A9X0WIV4"/>
<gene>
    <name evidence="2" type="ORF">CKO25_12025</name>
</gene>
<evidence type="ECO:0000256" key="1">
    <source>
        <dbReference type="SAM" id="Phobius"/>
    </source>
</evidence>
<sequence length="286" mass="30518">MKLNRNSSWSRPGHQGGVNLVELMIGMVVGLIALVGLMSLYIAVLAGHSDLVRQARLNQDVRVALDFITNDIRRAGYWRDAVSIPAGAIRPRNCFMSRTAGCSTDPALPTLGDIHLLEGGSCLLLSYDATYTGASDQLVFGYRRAVLQDVGVIEMLVDPTGAARNTNPGGCGADDTPADTRWVALTDPNETNVTNLQFSTVGSRCVNVSTGVAAWTVSTEASVTPACIEYQAQPGAVASGQSLVESRTIRVRVQAVHRTDPVIQLGAGNGIERAVRVQNNRMIDVL</sequence>
<name>A0A9X0WIV4_9GAMM</name>
<feature type="transmembrane region" description="Helical" evidence="1">
    <location>
        <begin position="20"/>
        <end position="46"/>
    </location>
</feature>
<dbReference type="EMBL" id="NRSD01000011">
    <property type="protein sequence ID" value="MBK1645356.1"/>
    <property type="molecule type" value="Genomic_DNA"/>
</dbReference>
<keyword evidence="1" id="KW-1133">Transmembrane helix</keyword>
<evidence type="ECO:0000313" key="2">
    <source>
        <dbReference type="EMBL" id="MBK1645356.1"/>
    </source>
</evidence>